<keyword evidence="2" id="KW-0812">Transmembrane</keyword>
<accession>A0A1Y2BZB6</accession>
<dbReference type="AlphaFoldDB" id="A0A1Y2BZB6"/>
<keyword evidence="2" id="KW-1133">Transmembrane helix</keyword>
<feature type="compositionally biased region" description="Acidic residues" evidence="1">
    <location>
        <begin position="294"/>
        <end position="306"/>
    </location>
</feature>
<keyword evidence="2" id="KW-0472">Membrane</keyword>
<dbReference type="Proteomes" id="UP000193642">
    <property type="component" value="Unassembled WGS sequence"/>
</dbReference>
<proteinExistence type="predicted"/>
<feature type="transmembrane region" description="Helical" evidence="2">
    <location>
        <begin position="20"/>
        <end position="47"/>
    </location>
</feature>
<gene>
    <name evidence="3" type="ORF">BCR33DRAFT_719516</name>
</gene>
<keyword evidence="4" id="KW-1185">Reference proteome</keyword>
<feature type="region of interest" description="Disordered" evidence="1">
    <location>
        <begin position="278"/>
        <end position="318"/>
    </location>
</feature>
<evidence type="ECO:0000313" key="4">
    <source>
        <dbReference type="Proteomes" id="UP000193642"/>
    </source>
</evidence>
<dbReference type="OrthoDB" id="2121244at2759"/>
<evidence type="ECO:0000313" key="3">
    <source>
        <dbReference type="EMBL" id="ORY40110.1"/>
    </source>
</evidence>
<dbReference type="EMBL" id="MCGO01000036">
    <property type="protein sequence ID" value="ORY40110.1"/>
    <property type="molecule type" value="Genomic_DNA"/>
</dbReference>
<reference evidence="3 4" key="1">
    <citation type="submission" date="2016-07" db="EMBL/GenBank/DDBJ databases">
        <title>Pervasive Adenine N6-methylation of Active Genes in Fungi.</title>
        <authorList>
            <consortium name="DOE Joint Genome Institute"/>
            <person name="Mondo S.J."/>
            <person name="Dannebaum R.O."/>
            <person name="Kuo R.C."/>
            <person name="Labutti K."/>
            <person name="Haridas S."/>
            <person name="Kuo A."/>
            <person name="Salamov A."/>
            <person name="Ahrendt S.R."/>
            <person name="Lipzen A."/>
            <person name="Sullivan W."/>
            <person name="Andreopoulos W.B."/>
            <person name="Clum A."/>
            <person name="Lindquist E."/>
            <person name="Daum C."/>
            <person name="Ramamoorthy G.K."/>
            <person name="Gryganskyi A."/>
            <person name="Culley D."/>
            <person name="Magnuson J.K."/>
            <person name="James T.Y."/>
            <person name="O'Malley M.A."/>
            <person name="Stajich J.E."/>
            <person name="Spatafora J.W."/>
            <person name="Visel A."/>
            <person name="Grigoriev I.V."/>
        </authorList>
    </citation>
    <scope>NUCLEOTIDE SEQUENCE [LARGE SCALE GENOMIC DNA]</scope>
    <source>
        <strain evidence="3 4">JEL800</strain>
    </source>
</reference>
<evidence type="ECO:0000256" key="2">
    <source>
        <dbReference type="SAM" id="Phobius"/>
    </source>
</evidence>
<name>A0A1Y2BZB6_9FUNG</name>
<organism evidence="3 4">
    <name type="scientific">Rhizoclosmatium globosum</name>
    <dbReference type="NCBI Taxonomy" id="329046"/>
    <lineage>
        <taxon>Eukaryota</taxon>
        <taxon>Fungi</taxon>
        <taxon>Fungi incertae sedis</taxon>
        <taxon>Chytridiomycota</taxon>
        <taxon>Chytridiomycota incertae sedis</taxon>
        <taxon>Chytridiomycetes</taxon>
        <taxon>Chytridiales</taxon>
        <taxon>Chytriomycetaceae</taxon>
        <taxon>Rhizoclosmatium</taxon>
    </lineage>
</organism>
<comment type="caution">
    <text evidence="3">The sequence shown here is derived from an EMBL/GenBank/DDBJ whole genome shotgun (WGS) entry which is preliminary data.</text>
</comment>
<sequence>MRTKQDKLNRSETRSKLASFLGLCALFLLVFAAFSLVFVRGFLAYIANPTLTHPNPQTTLHLNPHPPSTPQNLPHFPTEYPQTTASLPSHSHANLNLLAEWILIAHTLNRTLILPSLQRYRTADKSYQAVFTDLSTQGGGEAAVAMADWFQVFGNWEYADRVKGDGRGGFGDTIRELHAKSDSVVAPLTDYLRVVTVEEWNDVIGDGGARKRGDSKEIPVSVVFVNNADVDVECSSEHDDLAWPEWTAGFNSSGHCVKFERVVSDICLFSLKESDPAIEDRIMNQSPEEGMKVEEDDEDDEDENQNEDSSANSVAKQRTRMNRPVQIYGCISETITETARLLVSDPSVHNADLLIVRKQCLVLIHNSVCTGQSSTFPIHFTSSLLSTTILSPHQSLYTLIRTALRTTTKTPLVAFRWNLHESSFTLTQDQTRTCAATLLKHVKKILKMQNWHLGFLPPGYKPDPSLPPPDDPIEHATVYMSTGLYPHYDAHDVFQKPVKLTSLAPVSMNPPPQHLLNVYWFLRKRIHGYIDLSHLFEASQLASVHALFWRVVEEVLFEEADVFVYGGYGSECHGGGDGGSENKGMERRRVRGFEVFPEVSEDDTEAPRDGEGRRVVYRTLTWK</sequence>
<protein>
    <submittedName>
        <fullName evidence="3">Uncharacterized protein</fullName>
    </submittedName>
</protein>
<evidence type="ECO:0000256" key="1">
    <source>
        <dbReference type="SAM" id="MobiDB-lite"/>
    </source>
</evidence>